<dbReference type="PANTHER" id="PTHR46229:SF2">
    <property type="entry name" value="BOLA-LIKE PROTEIN 1"/>
    <property type="match status" value="1"/>
</dbReference>
<dbReference type="InterPro" id="IPR036065">
    <property type="entry name" value="BolA-like_sf"/>
</dbReference>
<comment type="caution">
    <text evidence="4">The sequence shown here is derived from an EMBL/GenBank/DDBJ whole genome shotgun (WGS) entry which is preliminary data.</text>
</comment>
<keyword evidence="5" id="KW-1185">Reference proteome</keyword>
<evidence type="ECO:0000256" key="1">
    <source>
        <dbReference type="ARBA" id="ARBA00005578"/>
    </source>
</evidence>
<dbReference type="EMBL" id="VLJS01000014">
    <property type="protein sequence ID" value="TWH16808.1"/>
    <property type="molecule type" value="Genomic_DNA"/>
</dbReference>
<dbReference type="SUPFAM" id="SSF82657">
    <property type="entry name" value="BolA-like"/>
    <property type="match status" value="1"/>
</dbReference>
<comment type="similarity">
    <text evidence="1 2">Belongs to the BolA/IbaG family.</text>
</comment>
<dbReference type="Proteomes" id="UP000321583">
    <property type="component" value="Unassembled WGS sequence"/>
</dbReference>
<proteinExistence type="inferred from homology"/>
<dbReference type="PIRSF" id="PIRSF003113">
    <property type="entry name" value="BolA"/>
    <property type="match status" value="1"/>
</dbReference>
<dbReference type="GO" id="GO:0005829">
    <property type="term" value="C:cytosol"/>
    <property type="evidence" value="ECO:0007669"/>
    <property type="project" value="TreeGrafter"/>
</dbReference>
<sequence>MSTRADQIRQALAALQPLHLEVLDESHMHSRGLETHYKAVIVSEAFAGKRPVQRHQAVYAAMGGLMQQIHALALHTYTPAEWEADASVPESPRCRGGSKHDKPAAH</sequence>
<accession>A0A562E558</accession>
<dbReference type="OrthoDB" id="9801469at2"/>
<protein>
    <submittedName>
        <fullName evidence="4">Transcriptional regulator, BolA protein family</fullName>
    </submittedName>
</protein>
<feature type="region of interest" description="Disordered" evidence="3">
    <location>
        <begin position="83"/>
        <end position="106"/>
    </location>
</feature>
<dbReference type="RefSeq" id="WP_019399795.1">
    <property type="nucleotide sequence ID" value="NZ_VLJS01000014.1"/>
</dbReference>
<gene>
    <name evidence="4" type="ORF">L613_011000000050</name>
</gene>
<organism evidence="4 5">
    <name type="scientific">Pseudoxanthomonas taiwanensis J19</name>
    <dbReference type="NCBI Taxonomy" id="935569"/>
    <lineage>
        <taxon>Bacteria</taxon>
        <taxon>Pseudomonadati</taxon>
        <taxon>Pseudomonadota</taxon>
        <taxon>Gammaproteobacteria</taxon>
        <taxon>Lysobacterales</taxon>
        <taxon>Lysobacteraceae</taxon>
        <taxon>Pseudoxanthomonas</taxon>
    </lineage>
</organism>
<dbReference type="InterPro" id="IPR050961">
    <property type="entry name" value="BolA/IbaG_stress_morph_reg"/>
</dbReference>
<dbReference type="PANTHER" id="PTHR46229">
    <property type="entry name" value="BOLA TRANSCRIPTION REGULATOR"/>
    <property type="match status" value="1"/>
</dbReference>
<dbReference type="InterPro" id="IPR002634">
    <property type="entry name" value="BolA"/>
</dbReference>
<evidence type="ECO:0000256" key="3">
    <source>
        <dbReference type="SAM" id="MobiDB-lite"/>
    </source>
</evidence>
<dbReference type="Gene3D" id="3.10.20.90">
    <property type="entry name" value="Phosphatidylinositol 3-kinase Catalytic Subunit, Chain A, domain 1"/>
    <property type="match status" value="1"/>
</dbReference>
<dbReference type="GO" id="GO:0006351">
    <property type="term" value="P:DNA-templated transcription"/>
    <property type="evidence" value="ECO:0007669"/>
    <property type="project" value="TreeGrafter"/>
</dbReference>
<reference evidence="4 5" key="1">
    <citation type="submission" date="2019-07" db="EMBL/GenBank/DDBJ databases">
        <title>Genome sequencing of lignin-degrading bacterial isolates.</title>
        <authorList>
            <person name="Gladden J."/>
        </authorList>
    </citation>
    <scope>NUCLEOTIDE SEQUENCE [LARGE SCALE GENOMIC DNA]</scope>
    <source>
        <strain evidence="4 5">J19</strain>
    </source>
</reference>
<name>A0A562E558_9GAMM</name>
<evidence type="ECO:0000313" key="4">
    <source>
        <dbReference type="EMBL" id="TWH16808.1"/>
    </source>
</evidence>
<dbReference type="Pfam" id="PF01722">
    <property type="entry name" value="BolA"/>
    <property type="match status" value="1"/>
</dbReference>
<evidence type="ECO:0000313" key="5">
    <source>
        <dbReference type="Proteomes" id="UP000321583"/>
    </source>
</evidence>
<dbReference type="AlphaFoldDB" id="A0A562E558"/>
<evidence type="ECO:0000256" key="2">
    <source>
        <dbReference type="RuleBase" id="RU003860"/>
    </source>
</evidence>